<dbReference type="GO" id="GO:0001887">
    <property type="term" value="P:selenium compound metabolic process"/>
    <property type="evidence" value="ECO:0007669"/>
    <property type="project" value="TreeGrafter"/>
</dbReference>
<feature type="region of interest" description="Disordered" evidence="6">
    <location>
        <begin position="197"/>
        <end position="235"/>
    </location>
</feature>
<protein>
    <recommendedName>
        <fullName evidence="7">Selenoprotein P N-terminal domain-containing protein</fullName>
    </recommendedName>
</protein>
<evidence type="ECO:0000256" key="1">
    <source>
        <dbReference type="ARBA" id="ARBA00004613"/>
    </source>
</evidence>
<keyword evidence="4" id="KW-0712">Selenocysteine</keyword>
<evidence type="ECO:0000256" key="4">
    <source>
        <dbReference type="ARBA" id="ARBA00022933"/>
    </source>
</evidence>
<organism evidence="8 9">
    <name type="scientific">Phrynocephalus forsythii</name>
    <dbReference type="NCBI Taxonomy" id="171643"/>
    <lineage>
        <taxon>Eukaryota</taxon>
        <taxon>Metazoa</taxon>
        <taxon>Chordata</taxon>
        <taxon>Craniata</taxon>
        <taxon>Vertebrata</taxon>
        <taxon>Euteleostomi</taxon>
        <taxon>Lepidosauria</taxon>
        <taxon>Squamata</taxon>
        <taxon>Bifurcata</taxon>
        <taxon>Unidentata</taxon>
        <taxon>Episquamata</taxon>
        <taxon>Toxicofera</taxon>
        <taxon>Iguania</taxon>
        <taxon>Acrodonta</taxon>
        <taxon>Agamidae</taxon>
        <taxon>Agaminae</taxon>
        <taxon>Phrynocephalus</taxon>
    </lineage>
</organism>
<dbReference type="AlphaFoldDB" id="A0A9Q0Y076"/>
<evidence type="ECO:0000313" key="8">
    <source>
        <dbReference type="EMBL" id="KAJ7335021.1"/>
    </source>
</evidence>
<proteinExistence type="predicted"/>
<feature type="compositionally biased region" description="Basic residues" evidence="6">
    <location>
        <begin position="153"/>
        <end position="169"/>
    </location>
</feature>
<keyword evidence="2" id="KW-0964">Secreted</keyword>
<comment type="subcellular location">
    <subcellularLocation>
        <location evidence="1">Secreted</location>
    </subcellularLocation>
</comment>
<comment type="caution">
    <text evidence="8">The sequence shown here is derived from an EMBL/GenBank/DDBJ whole genome shotgun (WGS) entry which is preliminary data.</text>
</comment>
<dbReference type="InterPro" id="IPR037941">
    <property type="entry name" value="SeP"/>
</dbReference>
<feature type="domain" description="Selenoprotein P N-terminal" evidence="7">
    <location>
        <begin position="12"/>
        <end position="183"/>
    </location>
</feature>
<keyword evidence="5" id="KW-0325">Glycoprotein</keyword>
<evidence type="ECO:0000256" key="5">
    <source>
        <dbReference type="ARBA" id="ARBA00023180"/>
    </source>
</evidence>
<evidence type="ECO:0000259" key="7">
    <source>
        <dbReference type="Pfam" id="PF04592"/>
    </source>
</evidence>
<evidence type="ECO:0000313" key="9">
    <source>
        <dbReference type="Proteomes" id="UP001142489"/>
    </source>
</evidence>
<keyword evidence="9" id="KW-1185">Reference proteome</keyword>
<evidence type="ECO:0000256" key="6">
    <source>
        <dbReference type="SAM" id="MobiDB-lite"/>
    </source>
</evidence>
<sequence>MANRRAEPNAGLQRLEDLRLKLEGDGFTNISFIVVNHQGYHSQLKYHLLREKVAEHIPVYQQDTSQPDVWKILNGNKDDFLIYDRCGRLVYHLGLPYSFLNFPYVEEAIHITYCESKCGNCTELTAEDEEICKNISRKPDEEAAGAVPPPSPHYHHRRHGHGHHGHREHNNRDQQQQSQAGDVGSCWQRTSLSLASDECQPPLDGRQQKVSLKPASDSERRGQETEPEKQSKHLKPFFRIMERTGYHQIYHPN</sequence>
<dbReference type="PANTHER" id="PTHR10105:SF3">
    <property type="entry name" value="SELENOPROTEIN P"/>
    <property type="match status" value="1"/>
</dbReference>
<dbReference type="Proteomes" id="UP001142489">
    <property type="component" value="Unassembled WGS sequence"/>
</dbReference>
<dbReference type="OrthoDB" id="6134775at2759"/>
<feature type="compositionally biased region" description="Basic and acidic residues" evidence="6">
    <location>
        <begin position="216"/>
        <end position="231"/>
    </location>
</feature>
<evidence type="ECO:0000256" key="3">
    <source>
        <dbReference type="ARBA" id="ARBA00022729"/>
    </source>
</evidence>
<gene>
    <name evidence="8" type="ORF">JRQ81_012962</name>
</gene>
<reference evidence="8" key="1">
    <citation type="journal article" date="2023" name="DNA Res.">
        <title>Chromosome-level genome assembly of Phrynocephalus forsythii using third-generation DNA sequencing and Hi-C analysis.</title>
        <authorList>
            <person name="Qi Y."/>
            <person name="Zhao W."/>
            <person name="Zhao Y."/>
            <person name="Niu C."/>
            <person name="Cao S."/>
            <person name="Zhang Y."/>
        </authorList>
    </citation>
    <scope>NUCLEOTIDE SEQUENCE</scope>
    <source>
        <tissue evidence="8">Muscle</tissue>
    </source>
</reference>
<accession>A0A9Q0Y076</accession>
<dbReference type="PANTHER" id="PTHR10105">
    <property type="entry name" value="SELENOPROTEIN P"/>
    <property type="match status" value="1"/>
</dbReference>
<evidence type="ECO:0000256" key="2">
    <source>
        <dbReference type="ARBA" id="ARBA00022525"/>
    </source>
</evidence>
<dbReference type="EMBL" id="JAPFRF010000004">
    <property type="protein sequence ID" value="KAJ7335021.1"/>
    <property type="molecule type" value="Genomic_DNA"/>
</dbReference>
<name>A0A9Q0Y076_9SAUR</name>
<keyword evidence="3" id="KW-0732">Signal</keyword>
<dbReference type="GO" id="GO:0005576">
    <property type="term" value="C:extracellular region"/>
    <property type="evidence" value="ECO:0007669"/>
    <property type="project" value="UniProtKB-SubCell"/>
</dbReference>
<dbReference type="Pfam" id="PF04592">
    <property type="entry name" value="SelP_N"/>
    <property type="match status" value="1"/>
</dbReference>
<feature type="region of interest" description="Disordered" evidence="6">
    <location>
        <begin position="139"/>
        <end position="185"/>
    </location>
</feature>
<dbReference type="InterPro" id="IPR007671">
    <property type="entry name" value="Selenoprotein-P_N"/>
</dbReference>
<dbReference type="GO" id="GO:0008430">
    <property type="term" value="F:selenium binding"/>
    <property type="evidence" value="ECO:0007669"/>
    <property type="project" value="InterPro"/>
</dbReference>